<dbReference type="InterPro" id="IPR036909">
    <property type="entry name" value="Cyt_c-like_dom_sf"/>
</dbReference>
<dbReference type="Proteomes" id="UP000002725">
    <property type="component" value="Chromosome"/>
</dbReference>
<dbReference type="eggNOG" id="COG2010">
    <property type="taxonomic scope" value="Bacteria"/>
</dbReference>
<feature type="chain" id="PRO_5002825742" description="Cytochrome c domain-containing protein" evidence="5">
    <location>
        <begin position="30"/>
        <end position="167"/>
    </location>
</feature>
<accession>B4S5M2</accession>
<keyword evidence="8" id="KW-1185">Reference proteome</keyword>
<evidence type="ECO:0000256" key="3">
    <source>
        <dbReference type="ARBA" id="ARBA00023004"/>
    </source>
</evidence>
<dbReference type="STRING" id="290512.Paes_0563"/>
<dbReference type="AlphaFoldDB" id="B4S5M2"/>
<evidence type="ECO:0000259" key="6">
    <source>
        <dbReference type="PROSITE" id="PS51007"/>
    </source>
</evidence>
<keyword evidence="3 4" id="KW-0408">Iron</keyword>
<dbReference type="GO" id="GO:0009055">
    <property type="term" value="F:electron transfer activity"/>
    <property type="evidence" value="ECO:0007669"/>
    <property type="project" value="InterPro"/>
</dbReference>
<evidence type="ECO:0000313" key="8">
    <source>
        <dbReference type="Proteomes" id="UP000002725"/>
    </source>
</evidence>
<dbReference type="KEGG" id="paa:Paes_0563"/>
<dbReference type="SUPFAM" id="SSF46626">
    <property type="entry name" value="Cytochrome c"/>
    <property type="match status" value="1"/>
</dbReference>
<keyword evidence="2 4" id="KW-0479">Metal-binding</keyword>
<keyword evidence="5" id="KW-0732">Signal</keyword>
<dbReference type="Gene3D" id="1.10.760.10">
    <property type="entry name" value="Cytochrome c-like domain"/>
    <property type="match status" value="1"/>
</dbReference>
<gene>
    <name evidence="7" type="ordered locus">Paes_0563</name>
</gene>
<dbReference type="GO" id="GO:0020037">
    <property type="term" value="F:heme binding"/>
    <property type="evidence" value="ECO:0007669"/>
    <property type="project" value="InterPro"/>
</dbReference>
<dbReference type="InterPro" id="IPR009056">
    <property type="entry name" value="Cyt_c-like_dom"/>
</dbReference>
<dbReference type="EMBL" id="CP001108">
    <property type="protein sequence ID" value="ACF45619.1"/>
    <property type="molecule type" value="Genomic_DNA"/>
</dbReference>
<dbReference type="PROSITE" id="PS51007">
    <property type="entry name" value="CYTC"/>
    <property type="match status" value="1"/>
</dbReference>
<sequence>MHKPVDNLRVSGLLSGLCLMLLFSACSSSSDGDAQPAKVSRDIASRALDGKALYERHCRVCHSMAPPPAVAPPVRGVAFHYREAFDTREAAEAHMVDFIKRPDSKKAICDPEAIERFGLMPAMILPDDELRAVSAWFWDQYDPAMRDMHRQRSMGGRHGAVDIENGG</sequence>
<dbReference type="HOGENOM" id="CLU_1633893_0_0_10"/>
<protein>
    <recommendedName>
        <fullName evidence="6">Cytochrome c domain-containing protein</fullName>
    </recommendedName>
</protein>
<reference evidence="7" key="1">
    <citation type="submission" date="2008-06" db="EMBL/GenBank/DDBJ databases">
        <title>Complete sequence of chromosome of Prosthecochloris aestuarii DSM 271.</title>
        <authorList>
            <consortium name="US DOE Joint Genome Institute"/>
            <person name="Lucas S."/>
            <person name="Copeland A."/>
            <person name="Lapidus A."/>
            <person name="Glavina del Rio T."/>
            <person name="Dalin E."/>
            <person name="Tice H."/>
            <person name="Bruce D."/>
            <person name="Goodwin L."/>
            <person name="Pitluck S."/>
            <person name="Schmutz J."/>
            <person name="Larimer F."/>
            <person name="Land M."/>
            <person name="Hauser L."/>
            <person name="Kyrpides N."/>
            <person name="Anderson I."/>
            <person name="Liu Z."/>
            <person name="Li T."/>
            <person name="Zhao F."/>
            <person name="Overmann J."/>
            <person name="Bryant D.A."/>
            <person name="Richardson P."/>
        </authorList>
    </citation>
    <scope>NUCLEOTIDE SEQUENCE [LARGE SCALE GENOMIC DNA]</scope>
    <source>
        <strain evidence="7">DSM 271</strain>
    </source>
</reference>
<evidence type="ECO:0000256" key="4">
    <source>
        <dbReference type="PROSITE-ProRule" id="PRU00433"/>
    </source>
</evidence>
<evidence type="ECO:0000256" key="1">
    <source>
        <dbReference type="ARBA" id="ARBA00022617"/>
    </source>
</evidence>
<evidence type="ECO:0000313" key="7">
    <source>
        <dbReference type="EMBL" id="ACF45619.1"/>
    </source>
</evidence>
<dbReference type="PROSITE" id="PS51257">
    <property type="entry name" value="PROKAR_LIPOPROTEIN"/>
    <property type="match status" value="1"/>
</dbReference>
<evidence type="ECO:0000256" key="5">
    <source>
        <dbReference type="SAM" id="SignalP"/>
    </source>
</evidence>
<dbReference type="GO" id="GO:0046872">
    <property type="term" value="F:metal ion binding"/>
    <property type="evidence" value="ECO:0007669"/>
    <property type="project" value="UniProtKB-KW"/>
</dbReference>
<organism evidence="7 8">
    <name type="scientific">Prosthecochloris aestuarii (strain DSM 271 / SK 413)</name>
    <dbReference type="NCBI Taxonomy" id="290512"/>
    <lineage>
        <taxon>Bacteria</taxon>
        <taxon>Pseudomonadati</taxon>
        <taxon>Chlorobiota</taxon>
        <taxon>Chlorobiia</taxon>
        <taxon>Chlorobiales</taxon>
        <taxon>Chlorobiaceae</taxon>
        <taxon>Prosthecochloris</taxon>
    </lineage>
</organism>
<feature type="domain" description="Cytochrome c" evidence="6">
    <location>
        <begin position="45"/>
        <end position="141"/>
    </location>
</feature>
<name>B4S5M2_PROA2</name>
<keyword evidence="1 4" id="KW-0349">Heme</keyword>
<dbReference type="RefSeq" id="WP_012505156.1">
    <property type="nucleotide sequence ID" value="NC_011059.1"/>
</dbReference>
<evidence type="ECO:0000256" key="2">
    <source>
        <dbReference type="ARBA" id="ARBA00022723"/>
    </source>
</evidence>
<feature type="signal peptide" evidence="5">
    <location>
        <begin position="1"/>
        <end position="29"/>
    </location>
</feature>
<proteinExistence type="predicted"/>